<evidence type="ECO:0000256" key="13">
    <source>
        <dbReference type="ARBA" id="ARBA00032165"/>
    </source>
</evidence>
<proteinExistence type="inferred from homology"/>
<keyword evidence="9" id="KW-0133">Cell shape</keyword>
<keyword evidence="7" id="KW-0808">Transferase</keyword>
<dbReference type="SMART" id="SM01205">
    <property type="entry name" value="FKS1_dom1"/>
    <property type="match status" value="1"/>
</dbReference>
<evidence type="ECO:0000313" key="19">
    <source>
        <dbReference type="Proteomes" id="UP000734854"/>
    </source>
</evidence>
<keyword evidence="12" id="KW-0961">Cell wall biogenesis/degradation</keyword>
<evidence type="ECO:0000313" key="18">
    <source>
        <dbReference type="EMBL" id="KAG6481588.1"/>
    </source>
</evidence>
<protein>
    <recommendedName>
        <fullName evidence="13">1,3-beta-glucan synthase</fullName>
        <ecNumber evidence="4">2.4.1.34</ecNumber>
    </recommendedName>
    <alternativeName>
        <fullName evidence="13">1,3-beta-glucan synthase</fullName>
    </alternativeName>
</protein>
<evidence type="ECO:0000256" key="7">
    <source>
        <dbReference type="ARBA" id="ARBA00022679"/>
    </source>
</evidence>
<keyword evidence="19" id="KW-1185">Reference proteome</keyword>
<feature type="region of interest" description="Disordered" evidence="15">
    <location>
        <begin position="64"/>
        <end position="97"/>
    </location>
</feature>
<sequence>MSGLGFQVDVSDEVGKPAKDTKADKGYDSLPDSLGFGGKGTKRSSTSRFIDRVCGAKAEQVGRGGWEAHSVKERAMSSSRRGPPPQQMPSQQQQPLQRRILRTQTTGNLGEAIFDSELVPSSLVDIAPILRVANEVEQEDRRVAYLCRFYAFEKAHRLDPTSSGRGVRQFKTALLQRLERENDPTLMDRMKKSDARQMQSFYQQYYKRYIQELQNAADKADRAKLTKAYQTAAILFEVLKAVNLTHAIKVDDEILETHHKVEEKKQTLGPYNILPLDPDSANQAIMLYPEIQAAVKALRNTRGLPWAKDHNKKADEDILDWLQSMFGFQKDNVSNQREHLILLLANVHIRKNLKPDQQPKLDDRALDEVMKKLFKNYKKWCKYLDRKSSLWLPAIQQEVQQRKLLYMGLYLLIWGEAANLRFLPECLCYIYHHMAFELYGMLIGSVSQTTGENVKPAYGGDKEAFLQKVVTPIYKVIEKEAEKSSSEKSKHSQWRNYDDLNEYFWSVDCFRLGWPMRADADFFCYPQSHHEERNENFLYHLNFLCRILDPTTLLNFLCQMLAVLDIMLSWKARRSMSLPVKLRYILKLIAAVAWVIILPVTYAYSFENPSGLAKTIKNWVGGGQNRPSLYFLAVVIYLSPNMLSALLFLFPSLRRFLESSHYKIIMLLMWWSQPRLFVGRGMHEGPFSLLMYTLFWVILILAKLVFSYYVEIKPLVGPTKDIMRIPIRTYQWHEFFPRAKNNIGVVIALWAPIILVYFMDTQIWYAIFSTLVGGIYGACRRLGEIRSLGLLRSRFERLPMKFNSQLIPTDNSDGNKKRGLKASLSRRFGQMADDNKEDTNDDKVIRARFAQIWNTIITSFRKEDLISNRADRELDVPQWPPFLLASKIPVAVHMAKDTKANDSELHRRLKDDTYMACAVRECYLSCRSILNSLVEGEPEKPEKKLIVQIFEVVDKHINSGKLIEDFKMKEALPNLYNLFVKLIEYLMDNKEEDRQNVVLCFQDMLEVVTKDIDIMEEQLSR</sequence>
<feature type="region of interest" description="Disordered" evidence="15">
    <location>
        <begin position="1"/>
        <end position="48"/>
    </location>
</feature>
<comment type="subcellular location">
    <subcellularLocation>
        <location evidence="2">Cell membrane</location>
    </subcellularLocation>
    <subcellularLocation>
        <location evidence="1">Membrane</location>
        <topology evidence="1">Multi-pass membrane protein</topology>
    </subcellularLocation>
</comment>
<dbReference type="GO" id="GO:0003843">
    <property type="term" value="F:1,3-beta-D-glucan synthase activity"/>
    <property type="evidence" value="ECO:0007669"/>
    <property type="project" value="UniProtKB-EC"/>
</dbReference>
<dbReference type="EMBL" id="JACMSC010000016">
    <property type="protein sequence ID" value="KAG6481588.1"/>
    <property type="molecule type" value="Genomic_DNA"/>
</dbReference>
<dbReference type="GO" id="GO:0005886">
    <property type="term" value="C:plasma membrane"/>
    <property type="evidence" value="ECO:0007669"/>
    <property type="project" value="UniProtKB-SubCell"/>
</dbReference>
<keyword evidence="10 16" id="KW-1133">Transmembrane helix</keyword>
<dbReference type="InterPro" id="IPR023175">
    <property type="entry name" value="Vta1/CALS_N_sf"/>
</dbReference>
<dbReference type="Pfam" id="PF04652">
    <property type="entry name" value="Vta1"/>
    <property type="match status" value="1"/>
</dbReference>
<feature type="transmembrane region" description="Helical" evidence="16">
    <location>
        <begin position="690"/>
        <end position="710"/>
    </location>
</feature>
<keyword evidence="11 16" id="KW-0472">Membrane</keyword>
<organism evidence="18 19">
    <name type="scientific">Zingiber officinale</name>
    <name type="common">Ginger</name>
    <name type="synonym">Amomum zingiber</name>
    <dbReference type="NCBI Taxonomy" id="94328"/>
    <lineage>
        <taxon>Eukaryota</taxon>
        <taxon>Viridiplantae</taxon>
        <taxon>Streptophyta</taxon>
        <taxon>Embryophyta</taxon>
        <taxon>Tracheophyta</taxon>
        <taxon>Spermatophyta</taxon>
        <taxon>Magnoliopsida</taxon>
        <taxon>Liliopsida</taxon>
        <taxon>Zingiberales</taxon>
        <taxon>Zingiberaceae</taxon>
        <taxon>Zingiber</taxon>
    </lineage>
</organism>
<dbReference type="GO" id="GO:0071555">
    <property type="term" value="P:cell wall organization"/>
    <property type="evidence" value="ECO:0007669"/>
    <property type="project" value="UniProtKB-KW"/>
</dbReference>
<feature type="compositionally biased region" description="Low complexity" evidence="15">
    <location>
        <begin position="88"/>
        <end position="97"/>
    </location>
</feature>
<comment type="similarity">
    <text evidence="3">Belongs to the glycosyltransferase 48 family.</text>
</comment>
<evidence type="ECO:0000259" key="17">
    <source>
        <dbReference type="SMART" id="SM01205"/>
    </source>
</evidence>
<keyword evidence="5" id="KW-1003">Cell membrane</keyword>
<evidence type="ECO:0000256" key="4">
    <source>
        <dbReference type="ARBA" id="ARBA00012589"/>
    </source>
</evidence>
<dbReference type="EC" id="2.4.1.34" evidence="4"/>
<dbReference type="PANTHER" id="PTHR12741">
    <property type="entry name" value="LYST-INTERACTING PROTEIN LIP5 DOPAMINE RESPONSIVE PROTEIN DRG-1"/>
    <property type="match status" value="1"/>
</dbReference>
<feature type="transmembrane region" description="Helical" evidence="16">
    <location>
        <begin position="629"/>
        <end position="650"/>
    </location>
</feature>
<gene>
    <name evidence="18" type="ORF">ZIOFF_058192</name>
</gene>
<evidence type="ECO:0000256" key="1">
    <source>
        <dbReference type="ARBA" id="ARBA00004141"/>
    </source>
</evidence>
<comment type="caution">
    <text evidence="18">The sequence shown here is derived from an EMBL/GenBank/DDBJ whole genome shotgun (WGS) entry which is preliminary data.</text>
</comment>
<dbReference type="Gene3D" id="1.25.40.270">
    <property type="entry name" value="Vacuolar protein sorting-associated protein vta1"/>
    <property type="match status" value="1"/>
</dbReference>
<evidence type="ECO:0000256" key="11">
    <source>
        <dbReference type="ARBA" id="ARBA00023136"/>
    </source>
</evidence>
<evidence type="ECO:0000256" key="16">
    <source>
        <dbReference type="SAM" id="Phobius"/>
    </source>
</evidence>
<dbReference type="InterPro" id="IPR039431">
    <property type="entry name" value="Vta1/CALS_N"/>
</dbReference>
<dbReference type="Proteomes" id="UP000734854">
    <property type="component" value="Unassembled WGS sequence"/>
</dbReference>
<dbReference type="InterPro" id="IPR026899">
    <property type="entry name" value="FKS1-like_dom1"/>
</dbReference>
<evidence type="ECO:0000256" key="3">
    <source>
        <dbReference type="ARBA" id="ARBA00009040"/>
    </source>
</evidence>
<evidence type="ECO:0000256" key="14">
    <source>
        <dbReference type="ARBA" id="ARBA00047777"/>
    </source>
</evidence>
<evidence type="ECO:0000256" key="5">
    <source>
        <dbReference type="ARBA" id="ARBA00022475"/>
    </source>
</evidence>
<evidence type="ECO:0000256" key="9">
    <source>
        <dbReference type="ARBA" id="ARBA00022960"/>
    </source>
</evidence>
<dbReference type="Pfam" id="PF14288">
    <property type="entry name" value="FKS1_dom1"/>
    <property type="match status" value="1"/>
</dbReference>
<dbReference type="GO" id="GO:0008360">
    <property type="term" value="P:regulation of cell shape"/>
    <property type="evidence" value="ECO:0007669"/>
    <property type="project" value="UniProtKB-KW"/>
</dbReference>
<keyword evidence="6" id="KW-0328">Glycosyltransferase</keyword>
<evidence type="ECO:0000256" key="6">
    <source>
        <dbReference type="ARBA" id="ARBA00022676"/>
    </source>
</evidence>
<evidence type="ECO:0000256" key="15">
    <source>
        <dbReference type="SAM" id="MobiDB-lite"/>
    </source>
</evidence>
<comment type="catalytic activity">
    <reaction evidence="14">
        <text>[(1-&gt;3)-beta-D-glucosyl](n) + UDP-alpha-D-glucose = [(1-&gt;3)-beta-D-glucosyl](n+1) + UDP + H(+)</text>
        <dbReference type="Rhea" id="RHEA:21476"/>
        <dbReference type="Rhea" id="RHEA-COMP:11146"/>
        <dbReference type="Rhea" id="RHEA-COMP:14303"/>
        <dbReference type="ChEBI" id="CHEBI:15378"/>
        <dbReference type="ChEBI" id="CHEBI:37671"/>
        <dbReference type="ChEBI" id="CHEBI:58223"/>
        <dbReference type="ChEBI" id="CHEBI:58885"/>
        <dbReference type="EC" id="2.4.1.34"/>
    </reaction>
</comment>
<dbReference type="InterPro" id="IPR058851">
    <property type="entry name" value="CALS1_helical"/>
</dbReference>
<reference evidence="18 19" key="1">
    <citation type="submission" date="2020-08" db="EMBL/GenBank/DDBJ databases">
        <title>Plant Genome Project.</title>
        <authorList>
            <person name="Zhang R.-G."/>
        </authorList>
    </citation>
    <scope>NUCLEOTIDE SEQUENCE [LARGE SCALE GENOMIC DNA]</scope>
    <source>
        <tissue evidence="18">Rhizome</tissue>
    </source>
</reference>
<dbReference type="Pfam" id="PF25968">
    <property type="entry name" value="CALS1"/>
    <property type="match status" value="1"/>
</dbReference>
<feature type="transmembrane region" description="Helical" evidence="16">
    <location>
        <begin position="584"/>
        <end position="604"/>
    </location>
</feature>
<name>A0A8J5F8I0_ZINOF</name>
<keyword evidence="8 16" id="KW-0812">Transmembrane</keyword>
<feature type="domain" description="1,3-beta-glucan synthase component FKS1-like" evidence="17">
    <location>
        <begin position="401"/>
        <end position="517"/>
    </location>
</feature>
<evidence type="ECO:0000256" key="12">
    <source>
        <dbReference type="ARBA" id="ARBA00023316"/>
    </source>
</evidence>
<accession>A0A8J5F8I0</accession>
<evidence type="ECO:0000256" key="2">
    <source>
        <dbReference type="ARBA" id="ARBA00004236"/>
    </source>
</evidence>
<evidence type="ECO:0000256" key="10">
    <source>
        <dbReference type="ARBA" id="ARBA00022989"/>
    </source>
</evidence>
<dbReference type="PANTHER" id="PTHR12741:SF65">
    <property type="entry name" value="1,3-BETA-GLUCAN SYNTHASE"/>
    <property type="match status" value="1"/>
</dbReference>
<evidence type="ECO:0000256" key="8">
    <source>
        <dbReference type="ARBA" id="ARBA00022692"/>
    </source>
</evidence>
<feature type="transmembrane region" description="Helical" evidence="16">
    <location>
        <begin position="741"/>
        <end position="758"/>
    </location>
</feature>
<dbReference type="AlphaFoldDB" id="A0A8J5F8I0"/>
<feature type="compositionally biased region" description="Basic and acidic residues" evidence="15">
    <location>
        <begin position="13"/>
        <end position="27"/>
    </location>
</feature>
<dbReference type="FunFam" id="1.25.40.270:FF:000002">
    <property type="entry name" value="callose synthase 3"/>
    <property type="match status" value="1"/>
</dbReference>